<evidence type="ECO:0000259" key="10">
    <source>
        <dbReference type="Pfam" id="PF17946"/>
    </source>
</evidence>
<dbReference type="PANTHER" id="PTHR30591">
    <property type="entry name" value="RECBCD ENZYME SUBUNIT RECC"/>
    <property type="match status" value="1"/>
</dbReference>
<reference evidence="11 12" key="1">
    <citation type="submission" date="2019-02" db="EMBL/GenBank/DDBJ databases">
        <title>Deep-cultivation of Planctomycetes and their phenomic and genomic characterization uncovers novel biology.</title>
        <authorList>
            <person name="Wiegand S."/>
            <person name="Jogler M."/>
            <person name="Boedeker C."/>
            <person name="Pinto D."/>
            <person name="Vollmers J."/>
            <person name="Rivas-Marin E."/>
            <person name="Kohn T."/>
            <person name="Peeters S.H."/>
            <person name="Heuer A."/>
            <person name="Rast P."/>
            <person name="Oberbeckmann S."/>
            <person name="Bunk B."/>
            <person name="Jeske O."/>
            <person name="Meyerdierks A."/>
            <person name="Storesund J.E."/>
            <person name="Kallscheuer N."/>
            <person name="Luecker S."/>
            <person name="Lage O.M."/>
            <person name="Pohl T."/>
            <person name="Merkel B.J."/>
            <person name="Hornburger P."/>
            <person name="Mueller R.-W."/>
            <person name="Bruemmer F."/>
            <person name="Labrenz M."/>
            <person name="Spormann A.M."/>
            <person name="Op den Camp H."/>
            <person name="Overmann J."/>
            <person name="Amann R."/>
            <person name="Jetten M.S.M."/>
            <person name="Mascher T."/>
            <person name="Medema M.H."/>
            <person name="Devos D.P."/>
            <person name="Kaster A.-K."/>
            <person name="Ovreas L."/>
            <person name="Rohde M."/>
            <person name="Galperin M.Y."/>
            <person name="Jogler C."/>
        </authorList>
    </citation>
    <scope>NUCLEOTIDE SEQUENCE [LARGE SCALE GENOMIC DNA]</scope>
    <source>
        <strain evidence="11 12">Pan216</strain>
    </source>
</reference>
<dbReference type="GO" id="GO:0006281">
    <property type="term" value="P:DNA repair"/>
    <property type="evidence" value="ECO:0007669"/>
    <property type="project" value="UniProtKB-KW"/>
</dbReference>
<evidence type="ECO:0000256" key="3">
    <source>
        <dbReference type="ARBA" id="ARBA00022763"/>
    </source>
</evidence>
<keyword evidence="5" id="KW-0347">Helicase</keyword>
<evidence type="ECO:0000256" key="5">
    <source>
        <dbReference type="ARBA" id="ARBA00022806"/>
    </source>
</evidence>
<keyword evidence="6" id="KW-0269">Exonuclease</keyword>
<evidence type="ECO:0000313" key="11">
    <source>
        <dbReference type="EMBL" id="QDU63410.1"/>
    </source>
</evidence>
<dbReference type="SUPFAM" id="SSF52980">
    <property type="entry name" value="Restriction endonuclease-like"/>
    <property type="match status" value="1"/>
</dbReference>
<dbReference type="GO" id="GO:0004386">
    <property type="term" value="F:helicase activity"/>
    <property type="evidence" value="ECO:0007669"/>
    <property type="project" value="UniProtKB-KW"/>
</dbReference>
<gene>
    <name evidence="11" type="primary">recC</name>
    <name evidence="11" type="ORF">Pan216_42900</name>
</gene>
<dbReference type="Proteomes" id="UP000317093">
    <property type="component" value="Chromosome"/>
</dbReference>
<keyword evidence="2" id="KW-0547">Nucleotide-binding</keyword>
<dbReference type="KEGG" id="knv:Pan216_42900"/>
<sequence>MLHLFHAENLGSLVPTLIERLDQPGPNPLDRAFRMVTVLVPSRLVETYVTHEVARRRGIACNLRFVRPLSFLASLLRREDRSRRPLTATQLERGLWRLFDEADESYASLPGPVRDYLGEPGSPAREQRRQQLAEKVAGLLDTYMTQRPRLTEQWAEGKAVFTREPAHSTEAWQRELWRRLLGPEGLLPTIESETGIHWSHPADIVDRLSSTSLPRKLLWFGADITSPGERDSLARLAELTDVDAFAVIPSLRPPGVASWTRRWAEPPQRAFELLHPTCPTARIERVAVRPASPTSLLGQIQRDIVSGVEKSESQSLAGDASVRILRCPDLRREAEILGNEIWELLSAEPTANRPPLRFDDIAILVADSGSFSSYVAHFESAFRELHDIPLSVADLPIAEHLRLLDALKLIVELPQGRLTRSDLLAVLTHPCVLGHAPEADPHRWRHWCEFAGIYRGADGDSPIDAYVELDLFHWDQGLRRLGLGAWMLGEESGEQRAYRGGDAVSLPVDSHEDELTSLGQLIALARSLLADAHFANEQHLPLTEWSIFFEGMIGSYLKPEDDRDEFALGLARRSATSLAEIDIDRRPVPYEIAKRIFLGQLGARRGFRGRPLTDGVVVAPLRSASDIPFRVVFIAGLGEGTFPVRARRDPLDLTEWLPVEGELDARQRDRFTFWKRLMATSDRLVLSYIARDSQTGEELAPSPMVEDFLSLLGEGSLSEVDLDRLTVAHPLRRYDASYFETSPDRGPLPSHSPAARQEYQATLLRKELVAHLGPGWDIDGAMQRTLPRTVQEWLGLLPLAASSSSATPEPSPSALVRWVSEQREERPTLAVSLTTLRRFLESPLQTYARLILRLSADDESASDSGDDEPLETTILQRTSLLRRAFRGRLSRPMPEDPTSAELLAPLLEHDELAGRLPTGPFLATERASFLSDLQHWKANVAALELDKHRPFRIFRFGRAEAGAEVDEVLPPLTFPLEVRVGDALVGVTVELHGRSELANPDTGESLILLASESTGSLKHSLRGHLDQILFTLSGMRGGAGYRSFVIPAGSRKHDAGIDDWPAISVEEAREYLRLLLVDLLEGTHDYRLPIEAVERHFRADGRKTIFEIVKELHDQHDRGGYSCLRGPLRDVDRFAAPPEEMALAMIERRFRWLPDAEQTNLKG</sequence>
<protein>
    <submittedName>
        <fullName evidence="11">RecBCD enzyme subunit RecC</fullName>
        <ecNumber evidence="11">3.1.11.5</ecNumber>
    </submittedName>
</protein>
<keyword evidence="1" id="KW-0540">Nuclease</keyword>
<keyword evidence="4 11" id="KW-0378">Hydrolase</keyword>
<dbReference type="InterPro" id="IPR011335">
    <property type="entry name" value="Restrct_endonuc-II-like"/>
</dbReference>
<organism evidence="11 12">
    <name type="scientific">Kolteria novifilia</name>
    <dbReference type="NCBI Taxonomy" id="2527975"/>
    <lineage>
        <taxon>Bacteria</taxon>
        <taxon>Pseudomonadati</taxon>
        <taxon>Planctomycetota</taxon>
        <taxon>Planctomycetia</taxon>
        <taxon>Kolteriales</taxon>
        <taxon>Kolteriaceae</taxon>
        <taxon>Kolteria</taxon>
    </lineage>
</organism>
<dbReference type="GO" id="GO:0006310">
    <property type="term" value="P:DNA recombination"/>
    <property type="evidence" value="ECO:0007669"/>
    <property type="project" value="TreeGrafter"/>
</dbReference>
<evidence type="ECO:0000256" key="7">
    <source>
        <dbReference type="ARBA" id="ARBA00022840"/>
    </source>
</evidence>
<dbReference type="InterPro" id="IPR041500">
    <property type="entry name" value="RecC_C"/>
</dbReference>
<dbReference type="Pfam" id="PF04257">
    <property type="entry name" value="Exonuc_V_gamma"/>
    <property type="match status" value="1"/>
</dbReference>
<dbReference type="Gene3D" id="3.40.50.10930">
    <property type="match status" value="1"/>
</dbReference>
<dbReference type="SUPFAM" id="SSF52540">
    <property type="entry name" value="P-loop containing nucleoside triphosphate hydrolases"/>
    <property type="match status" value="2"/>
</dbReference>
<dbReference type="GO" id="GO:0003677">
    <property type="term" value="F:DNA binding"/>
    <property type="evidence" value="ECO:0007669"/>
    <property type="project" value="UniProtKB-KW"/>
</dbReference>
<dbReference type="OrthoDB" id="9762834at2"/>
<keyword evidence="8" id="KW-0238">DNA-binding</keyword>
<dbReference type="GO" id="GO:0008854">
    <property type="term" value="F:exodeoxyribonuclease V activity"/>
    <property type="evidence" value="ECO:0007669"/>
    <property type="project" value="UniProtKB-EC"/>
</dbReference>
<evidence type="ECO:0000256" key="4">
    <source>
        <dbReference type="ARBA" id="ARBA00022801"/>
    </source>
</evidence>
<name>A0A518B8W4_9BACT</name>
<dbReference type="InterPro" id="IPR006697">
    <property type="entry name" value="RecC"/>
</dbReference>
<dbReference type="PANTHER" id="PTHR30591:SF1">
    <property type="entry name" value="RECBCD ENZYME SUBUNIT RECC"/>
    <property type="match status" value="1"/>
</dbReference>
<dbReference type="EMBL" id="CP036279">
    <property type="protein sequence ID" value="QDU63410.1"/>
    <property type="molecule type" value="Genomic_DNA"/>
</dbReference>
<keyword evidence="3" id="KW-0227">DNA damage</keyword>
<dbReference type="InterPro" id="IPR013986">
    <property type="entry name" value="DExx_box_DNA_helicase_dom_sf"/>
</dbReference>
<evidence type="ECO:0000256" key="2">
    <source>
        <dbReference type="ARBA" id="ARBA00022741"/>
    </source>
</evidence>
<dbReference type="AlphaFoldDB" id="A0A518B8W4"/>
<dbReference type="EC" id="3.1.11.5" evidence="11"/>
<dbReference type="GO" id="GO:0005524">
    <property type="term" value="F:ATP binding"/>
    <property type="evidence" value="ECO:0007669"/>
    <property type="project" value="UniProtKB-KW"/>
</dbReference>
<dbReference type="Pfam" id="PF17946">
    <property type="entry name" value="RecC_C"/>
    <property type="match status" value="1"/>
</dbReference>
<dbReference type="RefSeq" id="WP_145260862.1">
    <property type="nucleotide sequence ID" value="NZ_CP036279.1"/>
</dbReference>
<dbReference type="InterPro" id="IPR027417">
    <property type="entry name" value="P-loop_NTPase"/>
</dbReference>
<proteinExistence type="predicted"/>
<dbReference type="GO" id="GO:0009338">
    <property type="term" value="C:exodeoxyribonuclease V complex"/>
    <property type="evidence" value="ECO:0007669"/>
    <property type="project" value="InterPro"/>
</dbReference>
<keyword evidence="7" id="KW-0067">ATP-binding</keyword>
<dbReference type="Gene3D" id="3.40.50.300">
    <property type="entry name" value="P-loop containing nucleotide triphosphate hydrolases"/>
    <property type="match status" value="2"/>
</dbReference>
<feature type="domain" description="RecC C-terminal" evidence="10">
    <location>
        <begin position="830"/>
        <end position="1078"/>
    </location>
</feature>
<dbReference type="Gene3D" id="1.10.10.160">
    <property type="match status" value="1"/>
</dbReference>
<evidence type="ECO:0000256" key="9">
    <source>
        <dbReference type="ARBA" id="ARBA00023204"/>
    </source>
</evidence>
<accession>A0A518B8W4</accession>
<evidence type="ECO:0000256" key="6">
    <source>
        <dbReference type="ARBA" id="ARBA00022839"/>
    </source>
</evidence>
<evidence type="ECO:0000256" key="1">
    <source>
        <dbReference type="ARBA" id="ARBA00022722"/>
    </source>
</evidence>
<evidence type="ECO:0000256" key="8">
    <source>
        <dbReference type="ARBA" id="ARBA00023125"/>
    </source>
</evidence>
<keyword evidence="9" id="KW-0234">DNA repair</keyword>
<keyword evidence="12" id="KW-1185">Reference proteome</keyword>
<dbReference type="PIRSF" id="PIRSF000980">
    <property type="entry name" value="RecC"/>
    <property type="match status" value="1"/>
</dbReference>
<evidence type="ECO:0000313" key="12">
    <source>
        <dbReference type="Proteomes" id="UP000317093"/>
    </source>
</evidence>